<dbReference type="Gene3D" id="3.40.50.720">
    <property type="entry name" value="NAD(P)-binding Rossmann-like Domain"/>
    <property type="match status" value="1"/>
</dbReference>
<comment type="caution">
    <text evidence="3">The sequence shown here is derived from an EMBL/GenBank/DDBJ whole genome shotgun (WGS) entry which is preliminary data.</text>
</comment>
<dbReference type="GO" id="GO:0005741">
    <property type="term" value="C:mitochondrial outer membrane"/>
    <property type="evidence" value="ECO:0007669"/>
    <property type="project" value="UniProtKB-SubCell"/>
</dbReference>
<dbReference type="Proteomes" id="UP001210925">
    <property type="component" value="Unassembled WGS sequence"/>
</dbReference>
<dbReference type="AlphaFoldDB" id="A0AAD5UG75"/>
<comment type="subcellular location">
    <subcellularLocation>
        <location evidence="1">Mitochondrion outer membrane</location>
        <topology evidence="1">Peripheral membrane protein</topology>
    </subcellularLocation>
</comment>
<organism evidence="3 4">
    <name type="scientific">Boothiomyces macroporosus</name>
    <dbReference type="NCBI Taxonomy" id="261099"/>
    <lineage>
        <taxon>Eukaryota</taxon>
        <taxon>Fungi</taxon>
        <taxon>Fungi incertae sedis</taxon>
        <taxon>Chytridiomycota</taxon>
        <taxon>Chytridiomycota incertae sedis</taxon>
        <taxon>Chytridiomycetes</taxon>
        <taxon>Rhizophydiales</taxon>
        <taxon>Terramycetaceae</taxon>
        <taxon>Boothiomyces</taxon>
    </lineage>
</organism>
<evidence type="ECO:0000256" key="1">
    <source>
        <dbReference type="ARBA" id="ARBA00004450"/>
    </source>
</evidence>
<reference evidence="3" key="1">
    <citation type="submission" date="2020-05" db="EMBL/GenBank/DDBJ databases">
        <title>Phylogenomic resolution of chytrid fungi.</title>
        <authorList>
            <person name="Stajich J.E."/>
            <person name="Amses K."/>
            <person name="Simmons R."/>
            <person name="Seto K."/>
            <person name="Myers J."/>
            <person name="Bonds A."/>
            <person name="Quandt C.A."/>
            <person name="Barry K."/>
            <person name="Liu P."/>
            <person name="Grigoriev I."/>
            <person name="Longcore J.E."/>
            <person name="James T.Y."/>
        </authorList>
    </citation>
    <scope>NUCLEOTIDE SEQUENCE</scope>
    <source>
        <strain evidence="3">PLAUS21</strain>
    </source>
</reference>
<protein>
    <recommendedName>
        <fullName evidence="5">NAD(P)-binding domain-containing protein</fullName>
    </recommendedName>
</protein>
<dbReference type="PANTHER" id="PTHR14097:SF7">
    <property type="entry name" value="OXIDOREDUCTASE HTATIP2"/>
    <property type="match status" value="1"/>
</dbReference>
<proteinExistence type="inferred from homology"/>
<evidence type="ECO:0000313" key="4">
    <source>
        <dbReference type="Proteomes" id="UP001210925"/>
    </source>
</evidence>
<evidence type="ECO:0008006" key="5">
    <source>
        <dbReference type="Google" id="ProtNLM"/>
    </source>
</evidence>
<dbReference type="InterPro" id="IPR036291">
    <property type="entry name" value="NAD(P)-bd_dom_sf"/>
</dbReference>
<sequence>MQWNSSKVQVSVVDFDNLDNHKAAFEDHDIGFCCLGTTRADAGSAENFVKIDHDYPLKAASIFKSLAKRDVKFMLLTSAGSNANSFFLYPRTKGLLENAVINLGFKALGIFRPGLLFFEGERPKARFFEGVGISVVKTLGLQNTVGAPTSTVGAKMAKAGLELNDGVTIFENADILKQ</sequence>
<dbReference type="GO" id="GO:0051170">
    <property type="term" value="P:import into nucleus"/>
    <property type="evidence" value="ECO:0007669"/>
    <property type="project" value="TreeGrafter"/>
</dbReference>
<dbReference type="SUPFAM" id="SSF51735">
    <property type="entry name" value="NAD(P)-binding Rossmann-fold domains"/>
    <property type="match status" value="1"/>
</dbReference>
<name>A0AAD5UG75_9FUNG</name>
<comment type="similarity">
    <text evidence="2">Belongs to the FMP52 family.</text>
</comment>
<accession>A0AAD5UG75</accession>
<dbReference type="PANTHER" id="PTHR14097">
    <property type="entry name" value="OXIDOREDUCTASE HTATIP2"/>
    <property type="match status" value="1"/>
</dbReference>
<evidence type="ECO:0000256" key="2">
    <source>
        <dbReference type="ARBA" id="ARBA00006617"/>
    </source>
</evidence>
<gene>
    <name evidence="3" type="ORF">HK103_004895</name>
</gene>
<dbReference type="EMBL" id="JADGKB010000041">
    <property type="protein sequence ID" value="KAJ3257197.1"/>
    <property type="molecule type" value="Genomic_DNA"/>
</dbReference>
<keyword evidence="4" id="KW-1185">Reference proteome</keyword>
<evidence type="ECO:0000313" key="3">
    <source>
        <dbReference type="EMBL" id="KAJ3257197.1"/>
    </source>
</evidence>